<dbReference type="PANTHER" id="PTHR47977">
    <property type="entry name" value="RAS-RELATED PROTEIN RAB"/>
    <property type="match status" value="1"/>
</dbReference>
<proteinExistence type="predicted"/>
<dbReference type="SMART" id="SM00173">
    <property type="entry name" value="RAS"/>
    <property type="match status" value="1"/>
</dbReference>
<dbReference type="Pfam" id="PF00071">
    <property type="entry name" value="Ras"/>
    <property type="match status" value="1"/>
</dbReference>
<protein>
    <submittedName>
        <fullName evidence="4">Uncharacterized protein</fullName>
    </submittedName>
</protein>
<reference evidence="4 5" key="1">
    <citation type="journal article" date="2023" name="Commun. Biol.">
        <title>Genome analysis of Parmales, the sister group of diatoms, reveals the evolutionary specialization of diatoms from phago-mixotrophs to photoautotrophs.</title>
        <authorList>
            <person name="Ban H."/>
            <person name="Sato S."/>
            <person name="Yoshikawa S."/>
            <person name="Yamada K."/>
            <person name="Nakamura Y."/>
            <person name="Ichinomiya M."/>
            <person name="Sato N."/>
            <person name="Blanc-Mathieu R."/>
            <person name="Endo H."/>
            <person name="Kuwata A."/>
            <person name="Ogata H."/>
        </authorList>
    </citation>
    <scope>NUCLEOTIDE SEQUENCE [LARGE SCALE GENOMIC DNA]</scope>
</reference>
<feature type="compositionally biased region" description="Basic residues" evidence="3">
    <location>
        <begin position="182"/>
        <end position="192"/>
    </location>
</feature>
<evidence type="ECO:0000256" key="2">
    <source>
        <dbReference type="ARBA" id="ARBA00023134"/>
    </source>
</evidence>
<dbReference type="InterPro" id="IPR005225">
    <property type="entry name" value="Small_GTP-bd"/>
</dbReference>
<dbReference type="PRINTS" id="PR00449">
    <property type="entry name" value="RASTRNSFRMNG"/>
</dbReference>
<gene>
    <name evidence="4" type="ORF">TeGR_g2777</name>
</gene>
<name>A0ABQ6MUP3_9STRA</name>
<accession>A0ABQ6MUP3</accession>
<dbReference type="PROSITE" id="PS51420">
    <property type="entry name" value="RHO"/>
    <property type="match status" value="1"/>
</dbReference>
<dbReference type="SUPFAM" id="SSF52540">
    <property type="entry name" value="P-loop containing nucleoside triphosphate hydrolases"/>
    <property type="match status" value="1"/>
</dbReference>
<feature type="region of interest" description="Disordered" evidence="3">
    <location>
        <begin position="167"/>
        <end position="192"/>
    </location>
</feature>
<organism evidence="4 5">
    <name type="scientific">Tetraparma gracilis</name>
    <dbReference type="NCBI Taxonomy" id="2962635"/>
    <lineage>
        <taxon>Eukaryota</taxon>
        <taxon>Sar</taxon>
        <taxon>Stramenopiles</taxon>
        <taxon>Ochrophyta</taxon>
        <taxon>Bolidophyceae</taxon>
        <taxon>Parmales</taxon>
        <taxon>Triparmaceae</taxon>
        <taxon>Tetraparma</taxon>
    </lineage>
</organism>
<dbReference type="InterPro" id="IPR027417">
    <property type="entry name" value="P-loop_NTPase"/>
</dbReference>
<dbReference type="InterPro" id="IPR050227">
    <property type="entry name" value="Rab"/>
</dbReference>
<dbReference type="PROSITE" id="PS51419">
    <property type="entry name" value="RAB"/>
    <property type="match status" value="1"/>
</dbReference>
<keyword evidence="1" id="KW-0547">Nucleotide-binding</keyword>
<sequence length="215" mass="24045">VGKTALMSRWTEDTFNPNLTSTLGVDFKMKNLMVEGHKVQVQVWDTAGQERFRKITKAYYRNAHGIVLCYDCTNRESFENIAYWMESIQSHSGDGCQVSVVANKVDLRQRYHDMGEDLHQLVERAEGEPIATENEVDFYETSAKEKTGVEKAFTELIAKVVRSQLEAETEEKEGGGAGGAGGKKKKRFKIKSPKMIKSALKGGKKMAKQQGCVVS</sequence>
<dbReference type="SMART" id="SM00174">
    <property type="entry name" value="RHO"/>
    <property type="match status" value="1"/>
</dbReference>
<evidence type="ECO:0000313" key="5">
    <source>
        <dbReference type="Proteomes" id="UP001165060"/>
    </source>
</evidence>
<dbReference type="EMBL" id="BRYB01006087">
    <property type="protein sequence ID" value="GMI33244.1"/>
    <property type="molecule type" value="Genomic_DNA"/>
</dbReference>
<dbReference type="NCBIfam" id="TIGR00231">
    <property type="entry name" value="small_GTP"/>
    <property type="match status" value="1"/>
</dbReference>
<feature type="non-terminal residue" evidence="4">
    <location>
        <position position="1"/>
    </location>
</feature>
<dbReference type="Proteomes" id="UP001165060">
    <property type="component" value="Unassembled WGS sequence"/>
</dbReference>
<dbReference type="CDD" id="cd00154">
    <property type="entry name" value="Rab"/>
    <property type="match status" value="1"/>
</dbReference>
<dbReference type="PROSITE" id="PS51417">
    <property type="entry name" value="ARF"/>
    <property type="match status" value="1"/>
</dbReference>
<dbReference type="InterPro" id="IPR001806">
    <property type="entry name" value="Small_GTPase"/>
</dbReference>
<dbReference type="SMART" id="SM00175">
    <property type="entry name" value="RAB"/>
    <property type="match status" value="1"/>
</dbReference>
<keyword evidence="5" id="KW-1185">Reference proteome</keyword>
<dbReference type="PROSITE" id="PS51421">
    <property type="entry name" value="RAS"/>
    <property type="match status" value="1"/>
</dbReference>
<evidence type="ECO:0000256" key="3">
    <source>
        <dbReference type="SAM" id="MobiDB-lite"/>
    </source>
</evidence>
<comment type="caution">
    <text evidence="4">The sequence shown here is derived from an EMBL/GenBank/DDBJ whole genome shotgun (WGS) entry which is preliminary data.</text>
</comment>
<evidence type="ECO:0000313" key="4">
    <source>
        <dbReference type="EMBL" id="GMI33244.1"/>
    </source>
</evidence>
<dbReference type="Gene3D" id="3.40.50.300">
    <property type="entry name" value="P-loop containing nucleotide triphosphate hydrolases"/>
    <property type="match status" value="1"/>
</dbReference>
<keyword evidence="2" id="KW-0342">GTP-binding</keyword>
<evidence type="ECO:0000256" key="1">
    <source>
        <dbReference type="ARBA" id="ARBA00022741"/>
    </source>
</evidence>